<dbReference type="GO" id="GO:0003700">
    <property type="term" value="F:DNA-binding transcription factor activity"/>
    <property type="evidence" value="ECO:0007669"/>
    <property type="project" value="InterPro"/>
</dbReference>
<dbReference type="GO" id="GO:0045892">
    <property type="term" value="P:negative regulation of DNA-templated transcription"/>
    <property type="evidence" value="ECO:0007669"/>
    <property type="project" value="TreeGrafter"/>
</dbReference>
<keyword evidence="3" id="KW-0804">Transcription</keyword>
<dbReference type="CDD" id="cd07377">
    <property type="entry name" value="WHTH_GntR"/>
    <property type="match status" value="1"/>
</dbReference>
<dbReference type="Gene3D" id="3.40.1410.10">
    <property type="entry name" value="Chorismate lyase-like"/>
    <property type="match status" value="1"/>
</dbReference>
<keyword evidence="6" id="KW-1185">Reference proteome</keyword>
<accession>A0A1I4K0X9</accession>
<dbReference type="Pfam" id="PF07702">
    <property type="entry name" value="UTRA"/>
    <property type="match status" value="1"/>
</dbReference>
<dbReference type="FunFam" id="1.10.10.10:FF:000079">
    <property type="entry name" value="GntR family transcriptional regulator"/>
    <property type="match status" value="1"/>
</dbReference>
<dbReference type="PRINTS" id="PR00035">
    <property type="entry name" value="HTHGNTR"/>
</dbReference>
<dbReference type="InterPro" id="IPR036390">
    <property type="entry name" value="WH_DNA-bd_sf"/>
</dbReference>
<proteinExistence type="predicted"/>
<dbReference type="SUPFAM" id="SSF46785">
    <property type="entry name" value="Winged helix' DNA-binding domain"/>
    <property type="match status" value="1"/>
</dbReference>
<dbReference type="InterPro" id="IPR028978">
    <property type="entry name" value="Chorismate_lyase_/UTRA_dom_sf"/>
</dbReference>
<dbReference type="InterPro" id="IPR000524">
    <property type="entry name" value="Tscrpt_reg_HTH_GntR"/>
</dbReference>
<dbReference type="GO" id="GO:0003677">
    <property type="term" value="F:DNA binding"/>
    <property type="evidence" value="ECO:0007669"/>
    <property type="project" value="UniProtKB-KW"/>
</dbReference>
<dbReference type="OrthoDB" id="457376at2"/>
<dbReference type="Gene3D" id="1.10.10.10">
    <property type="entry name" value="Winged helix-like DNA-binding domain superfamily/Winged helix DNA-binding domain"/>
    <property type="match status" value="1"/>
</dbReference>
<dbReference type="PANTHER" id="PTHR44846">
    <property type="entry name" value="MANNOSYL-D-GLYCERATE TRANSPORT/METABOLISM SYSTEM REPRESSOR MNGR-RELATED"/>
    <property type="match status" value="1"/>
</dbReference>
<dbReference type="STRING" id="334253.SAMN04487943_103291"/>
<organism evidence="5 6">
    <name type="scientific">Gracilibacillus orientalis</name>
    <dbReference type="NCBI Taxonomy" id="334253"/>
    <lineage>
        <taxon>Bacteria</taxon>
        <taxon>Bacillati</taxon>
        <taxon>Bacillota</taxon>
        <taxon>Bacilli</taxon>
        <taxon>Bacillales</taxon>
        <taxon>Bacillaceae</taxon>
        <taxon>Gracilibacillus</taxon>
    </lineage>
</organism>
<keyword evidence="2" id="KW-0238">DNA-binding</keyword>
<dbReference type="SUPFAM" id="SSF64288">
    <property type="entry name" value="Chorismate lyase-like"/>
    <property type="match status" value="1"/>
</dbReference>
<evidence type="ECO:0000256" key="1">
    <source>
        <dbReference type="ARBA" id="ARBA00023015"/>
    </source>
</evidence>
<dbReference type="AlphaFoldDB" id="A0A1I4K0X9"/>
<keyword evidence="1" id="KW-0805">Transcription regulation</keyword>
<dbReference type="InterPro" id="IPR011663">
    <property type="entry name" value="UTRA"/>
</dbReference>
<dbReference type="Pfam" id="PF00392">
    <property type="entry name" value="GntR"/>
    <property type="match status" value="1"/>
</dbReference>
<sequence>MVKLDKGKEASPLYAQIAEEIRHRIELGMWKTGDKIPAEVDLCDIYNVSRITIRKAIDQLVFENLLERERAKGTFVLDPSNSKNQEHFTYVRSFTKEMAEMGKRAVTLKAEVKLISANSFLASKLKVAEGDRVMELNRVRGVNNRGFVYFKTYIPYDDVYSLDADDYYQSFYEVLKSKGVIVNEITEYIEAARPTQEVIENLNVDESEPILIRVRVASQKNTDFVEYTECYYIGSEYRYYIDFT</sequence>
<evidence type="ECO:0000313" key="5">
    <source>
        <dbReference type="EMBL" id="SFL72419.1"/>
    </source>
</evidence>
<evidence type="ECO:0000256" key="2">
    <source>
        <dbReference type="ARBA" id="ARBA00023125"/>
    </source>
</evidence>
<dbReference type="InterPro" id="IPR050679">
    <property type="entry name" value="Bact_HTH_transcr_reg"/>
</dbReference>
<dbReference type="SMART" id="SM00345">
    <property type="entry name" value="HTH_GNTR"/>
    <property type="match status" value="1"/>
</dbReference>
<evidence type="ECO:0000313" key="6">
    <source>
        <dbReference type="Proteomes" id="UP000198565"/>
    </source>
</evidence>
<dbReference type="EMBL" id="FOTR01000003">
    <property type="protein sequence ID" value="SFL72419.1"/>
    <property type="molecule type" value="Genomic_DNA"/>
</dbReference>
<name>A0A1I4K0X9_9BACI</name>
<dbReference type="PANTHER" id="PTHR44846:SF17">
    <property type="entry name" value="GNTR-FAMILY TRANSCRIPTIONAL REGULATOR"/>
    <property type="match status" value="1"/>
</dbReference>
<gene>
    <name evidence="5" type="ORF">SAMN04487943_103291</name>
</gene>
<evidence type="ECO:0000256" key="3">
    <source>
        <dbReference type="ARBA" id="ARBA00023163"/>
    </source>
</evidence>
<dbReference type="PROSITE" id="PS50949">
    <property type="entry name" value="HTH_GNTR"/>
    <property type="match status" value="1"/>
</dbReference>
<dbReference type="Proteomes" id="UP000198565">
    <property type="component" value="Unassembled WGS sequence"/>
</dbReference>
<evidence type="ECO:0000259" key="4">
    <source>
        <dbReference type="PROSITE" id="PS50949"/>
    </source>
</evidence>
<dbReference type="InterPro" id="IPR036388">
    <property type="entry name" value="WH-like_DNA-bd_sf"/>
</dbReference>
<dbReference type="RefSeq" id="WP_091482925.1">
    <property type="nucleotide sequence ID" value="NZ_FOTR01000003.1"/>
</dbReference>
<protein>
    <submittedName>
        <fullName evidence="5">GntR family transcriptional regulator</fullName>
    </submittedName>
</protein>
<dbReference type="SMART" id="SM00866">
    <property type="entry name" value="UTRA"/>
    <property type="match status" value="1"/>
</dbReference>
<reference evidence="6" key="1">
    <citation type="submission" date="2016-10" db="EMBL/GenBank/DDBJ databases">
        <authorList>
            <person name="Varghese N."/>
            <person name="Submissions S."/>
        </authorList>
    </citation>
    <scope>NUCLEOTIDE SEQUENCE [LARGE SCALE GENOMIC DNA]</scope>
    <source>
        <strain evidence="6">CGMCC 1.4250</strain>
    </source>
</reference>
<feature type="domain" description="HTH gntR-type" evidence="4">
    <location>
        <begin position="11"/>
        <end position="79"/>
    </location>
</feature>